<accession>A0A5B9WGZ3</accession>
<evidence type="ECO:0000313" key="2">
    <source>
        <dbReference type="Proteomes" id="UP000324233"/>
    </source>
</evidence>
<dbReference type="KEGG" id="agv:OJF2_77220"/>
<protein>
    <submittedName>
        <fullName evidence="1">Uncharacterized protein</fullName>
    </submittedName>
</protein>
<organism evidence="1 2">
    <name type="scientific">Aquisphaera giovannonii</name>
    <dbReference type="NCBI Taxonomy" id="406548"/>
    <lineage>
        <taxon>Bacteria</taxon>
        <taxon>Pseudomonadati</taxon>
        <taxon>Planctomycetota</taxon>
        <taxon>Planctomycetia</taxon>
        <taxon>Isosphaerales</taxon>
        <taxon>Isosphaeraceae</taxon>
        <taxon>Aquisphaera</taxon>
    </lineage>
</organism>
<proteinExistence type="predicted"/>
<name>A0A5B9WGZ3_9BACT</name>
<evidence type="ECO:0000313" key="1">
    <source>
        <dbReference type="EMBL" id="QEH39110.1"/>
    </source>
</evidence>
<reference evidence="1 2" key="1">
    <citation type="submission" date="2019-08" db="EMBL/GenBank/DDBJ databases">
        <title>Deep-cultivation of Planctomycetes and their phenomic and genomic characterization uncovers novel biology.</title>
        <authorList>
            <person name="Wiegand S."/>
            <person name="Jogler M."/>
            <person name="Boedeker C."/>
            <person name="Pinto D."/>
            <person name="Vollmers J."/>
            <person name="Rivas-Marin E."/>
            <person name="Kohn T."/>
            <person name="Peeters S.H."/>
            <person name="Heuer A."/>
            <person name="Rast P."/>
            <person name="Oberbeckmann S."/>
            <person name="Bunk B."/>
            <person name="Jeske O."/>
            <person name="Meyerdierks A."/>
            <person name="Storesund J.E."/>
            <person name="Kallscheuer N."/>
            <person name="Luecker S."/>
            <person name="Lage O.M."/>
            <person name="Pohl T."/>
            <person name="Merkel B.J."/>
            <person name="Hornburger P."/>
            <person name="Mueller R.-W."/>
            <person name="Bruemmer F."/>
            <person name="Labrenz M."/>
            <person name="Spormann A.M."/>
            <person name="Op den Camp H."/>
            <person name="Overmann J."/>
            <person name="Amann R."/>
            <person name="Jetten M.S.M."/>
            <person name="Mascher T."/>
            <person name="Medema M.H."/>
            <person name="Devos D.P."/>
            <person name="Kaster A.-K."/>
            <person name="Ovreas L."/>
            <person name="Rohde M."/>
            <person name="Galperin M.Y."/>
            <person name="Jogler C."/>
        </authorList>
    </citation>
    <scope>NUCLEOTIDE SEQUENCE [LARGE SCALE GENOMIC DNA]</scope>
    <source>
        <strain evidence="1 2">OJF2</strain>
    </source>
</reference>
<dbReference type="AlphaFoldDB" id="A0A5B9WGZ3"/>
<dbReference type="EMBL" id="CP042997">
    <property type="protein sequence ID" value="QEH39110.1"/>
    <property type="molecule type" value="Genomic_DNA"/>
</dbReference>
<keyword evidence="2" id="KW-1185">Reference proteome</keyword>
<sequence>MEDSLLQPFHVEPRPLPCGVAKVRDAGREDLPEKNVVQLLVRIVRLRENGGDPGEIKLLQFGIEE</sequence>
<dbReference type="Proteomes" id="UP000324233">
    <property type="component" value="Chromosome"/>
</dbReference>
<gene>
    <name evidence="1" type="ORF">OJF2_77220</name>
</gene>